<comment type="caution">
    <text evidence="2">The sequence shown here is derived from an EMBL/GenBank/DDBJ whole genome shotgun (WGS) entry which is preliminary data.</text>
</comment>
<sequence length="702" mass="78873">MENTTPADMSSGSGTANPTNKGSAAPAKPSLRIITEHTNKQMFQNQVLDESSTGFTTLQEDLAHGSLLRGMGGGYDEQDGSFAYHTNLDSAFEASSYGDVEISGLPLFPSGFPATHLTESMSPSEVTQSGPSLPVPSESMSYAGLSSLEERTGIPASQEGVTRPFSWEYEFHWGESLCFDGQPLGIVEPREEGRFSRVNPGSEHALSVSQRSAPKYPVPIPWNEEFEISVIAGIGSFGDSDEHWAALELAQDLEAASIICSISSDAPEYEITDLSTHAEIHLHKAVEDLVGLFIDDFLRSYLPQRTENRPIAKRHRDVEPMPVNLTNKIRKSKTQAGNKPRPHRRRAVGDDERSEDDDSPGDGPAPSVTQKSENSRTWACPFIKWKPEYYVKTCRVRLTTPSRVKQHIRDKHIFGHCSMCFYVFSDDKRNGRKGYGEEVPPHPCQEIYARQPVPPVGLITEEMQIEFKRRLDKHQSPKEQWYRLYRLIFPNERRPLSPYLNFEAEQKFRAAEDYFSSPFTHMKLRKEAQGMGFRGARLEGIIDMVCNRWLPQCWEDIPSDGQMSFHKAQEEEQEVEHAQGILSVETDMNVGFSDYTENTVPYHPKNTLAGIQPYHLSTLTNIPASIPELSENQLDSDDNAYRNFPNINGDESSLYAAESGDTSLQENAFRTSEGGNLCLYEGEDTVMTEPNQMCNDSMFQFF</sequence>
<dbReference type="PANTHER" id="PTHR38166:SF1">
    <property type="entry name" value="C2H2-TYPE DOMAIN-CONTAINING PROTEIN"/>
    <property type="match status" value="1"/>
</dbReference>
<dbReference type="OrthoDB" id="3521097at2759"/>
<accession>A0A8H4NIK8</accession>
<evidence type="ECO:0000256" key="1">
    <source>
        <dbReference type="SAM" id="MobiDB-lite"/>
    </source>
</evidence>
<feature type="region of interest" description="Disordered" evidence="1">
    <location>
        <begin position="311"/>
        <end position="373"/>
    </location>
</feature>
<dbReference type="PANTHER" id="PTHR38166">
    <property type="entry name" value="C2H2-TYPE DOMAIN-CONTAINING PROTEIN-RELATED"/>
    <property type="match status" value="1"/>
</dbReference>
<dbReference type="EMBL" id="JAADJG010000694">
    <property type="protein sequence ID" value="KAF4439259.1"/>
    <property type="molecule type" value="Genomic_DNA"/>
</dbReference>
<keyword evidence="3" id="KW-1185">Reference proteome</keyword>
<feature type="region of interest" description="Disordered" evidence="1">
    <location>
        <begin position="1"/>
        <end position="30"/>
    </location>
</feature>
<dbReference type="Proteomes" id="UP000605986">
    <property type="component" value="Unassembled WGS sequence"/>
</dbReference>
<organism evidence="2 3">
    <name type="scientific">Fusarium austroafricanum</name>
    <dbReference type="NCBI Taxonomy" id="2364996"/>
    <lineage>
        <taxon>Eukaryota</taxon>
        <taxon>Fungi</taxon>
        <taxon>Dikarya</taxon>
        <taxon>Ascomycota</taxon>
        <taxon>Pezizomycotina</taxon>
        <taxon>Sordariomycetes</taxon>
        <taxon>Hypocreomycetidae</taxon>
        <taxon>Hypocreales</taxon>
        <taxon>Nectriaceae</taxon>
        <taxon>Fusarium</taxon>
        <taxon>Fusarium concolor species complex</taxon>
    </lineage>
</organism>
<reference evidence="2" key="1">
    <citation type="submission" date="2020-01" db="EMBL/GenBank/DDBJ databases">
        <title>Identification and distribution of gene clusters putatively required for synthesis of sphingolipid metabolism inhibitors in phylogenetically diverse species of the filamentous fungus Fusarium.</title>
        <authorList>
            <person name="Kim H.-S."/>
            <person name="Busman M."/>
            <person name="Brown D.W."/>
            <person name="Divon H."/>
            <person name="Uhlig S."/>
            <person name="Proctor R.H."/>
        </authorList>
    </citation>
    <scope>NUCLEOTIDE SEQUENCE</scope>
    <source>
        <strain evidence="2">NRRL 53441</strain>
    </source>
</reference>
<feature type="compositionally biased region" description="Polar residues" evidence="1">
    <location>
        <begin position="1"/>
        <end position="22"/>
    </location>
</feature>
<evidence type="ECO:0000313" key="2">
    <source>
        <dbReference type="EMBL" id="KAF4439259.1"/>
    </source>
</evidence>
<protein>
    <submittedName>
        <fullName evidence="2">Uncharacterized protein</fullName>
    </submittedName>
</protein>
<proteinExistence type="predicted"/>
<gene>
    <name evidence="2" type="ORF">F53441_12640</name>
</gene>
<evidence type="ECO:0000313" key="3">
    <source>
        <dbReference type="Proteomes" id="UP000605986"/>
    </source>
</evidence>
<dbReference type="AlphaFoldDB" id="A0A8H4NIK8"/>
<name>A0A8H4NIK8_9HYPO</name>